<dbReference type="STRING" id="576137.A0A1L7XKA3"/>
<reference evidence="1 2" key="1">
    <citation type="submission" date="2016-03" db="EMBL/GenBank/DDBJ databases">
        <authorList>
            <person name="Ploux O."/>
        </authorList>
    </citation>
    <scope>NUCLEOTIDE SEQUENCE [LARGE SCALE GENOMIC DNA]</scope>
    <source>
        <strain evidence="1 2">UAMH 11012</strain>
    </source>
</reference>
<dbReference type="SUPFAM" id="SSF51182">
    <property type="entry name" value="RmlC-like cupins"/>
    <property type="match status" value="1"/>
</dbReference>
<gene>
    <name evidence="1" type="ORF">PAC_15344</name>
</gene>
<evidence type="ECO:0000313" key="1">
    <source>
        <dbReference type="EMBL" id="CZR65444.1"/>
    </source>
</evidence>
<dbReference type="InterPro" id="IPR047142">
    <property type="entry name" value="OryJ/VirC-like"/>
</dbReference>
<dbReference type="EMBL" id="FJOG01000031">
    <property type="protein sequence ID" value="CZR65444.1"/>
    <property type="molecule type" value="Genomic_DNA"/>
</dbReference>
<dbReference type="CDD" id="cd02231">
    <property type="entry name" value="cupin_BLL6423-like"/>
    <property type="match status" value="1"/>
</dbReference>
<evidence type="ECO:0000313" key="2">
    <source>
        <dbReference type="Proteomes" id="UP000184330"/>
    </source>
</evidence>
<proteinExistence type="predicted"/>
<name>A0A1L7XKA3_9HELO</name>
<dbReference type="PANTHER" id="PTHR36156">
    <property type="entry name" value="SLR2101 PROTEIN"/>
    <property type="match status" value="1"/>
</dbReference>
<dbReference type="InterPro" id="IPR014710">
    <property type="entry name" value="RmlC-like_jellyroll"/>
</dbReference>
<dbReference type="AlphaFoldDB" id="A0A1L7XKA3"/>
<dbReference type="OrthoDB" id="5840532at2759"/>
<dbReference type="Proteomes" id="UP000184330">
    <property type="component" value="Unassembled WGS sequence"/>
</dbReference>
<dbReference type="InterPro" id="IPR011051">
    <property type="entry name" value="RmlC_Cupin_sf"/>
</dbReference>
<dbReference type="Gene3D" id="2.60.120.10">
    <property type="entry name" value="Jelly Rolls"/>
    <property type="match status" value="1"/>
</dbReference>
<keyword evidence="2" id="KW-1185">Reference proteome</keyword>
<dbReference type="PANTHER" id="PTHR36156:SF2">
    <property type="entry name" value="CUPIN TYPE-2 DOMAIN-CONTAINING PROTEIN"/>
    <property type="match status" value="1"/>
</dbReference>
<accession>A0A1L7XKA3</accession>
<organism evidence="1 2">
    <name type="scientific">Phialocephala subalpina</name>
    <dbReference type="NCBI Taxonomy" id="576137"/>
    <lineage>
        <taxon>Eukaryota</taxon>
        <taxon>Fungi</taxon>
        <taxon>Dikarya</taxon>
        <taxon>Ascomycota</taxon>
        <taxon>Pezizomycotina</taxon>
        <taxon>Leotiomycetes</taxon>
        <taxon>Helotiales</taxon>
        <taxon>Mollisiaceae</taxon>
        <taxon>Phialocephala</taxon>
        <taxon>Phialocephala fortinii species complex</taxon>
    </lineage>
</organism>
<evidence type="ECO:0008006" key="3">
    <source>
        <dbReference type="Google" id="ProtNLM"/>
    </source>
</evidence>
<protein>
    <recommendedName>
        <fullName evidence="3">Cupin type-1 domain-containing protein</fullName>
    </recommendedName>
</protein>
<sequence>MSSALPPPRRIATSNIPLPVSLAAEGTPEPAVEVQVNNVIQEEELPGIIYRGTVFTHESIPTSNDGTDVAPKGIANGGLTLPKGANIRFSDVAPGQKVPMHRTQSTDYNIILNGSVYLITPSVASGGALTSIQETLCKSGDIVFQRGTMHAWENRSKEWVRWISVILGADETIVQVEGKTEEKLVLRDFFGRLG</sequence>